<feature type="chain" id="PRO_5039621662" description="SMB domain-containing protein" evidence="4">
    <location>
        <begin position="27"/>
        <end position="264"/>
    </location>
</feature>
<evidence type="ECO:0000313" key="7">
    <source>
        <dbReference type="Proteomes" id="UP001046870"/>
    </source>
</evidence>
<sequence>MKGLSPERACLALLAALLGTCHLAKAGCLGKCCPGSDLTCTSTDWRMDRVYGTCFCDERCKRTKDCCFDYPTMCPAQPCVVSQWSYWSGCVQQCRPAFRVRRRHVEREAQNSGDACPPLEERAGCMEYMNRQGEHCAQTQGPALITTAEYGKGRPKHDLYGEPVNPGYCMEFKMESLSPHCMVENRPHARWMQYLREGYTVCVACQPPAMRNQSHSCQGDGAASDREAPLQWQAVGNPRCRGTWKKVQKLQRCSCPQVHSFLFI</sequence>
<evidence type="ECO:0000256" key="3">
    <source>
        <dbReference type="ARBA" id="ARBA00023180"/>
    </source>
</evidence>
<name>A0A9D3QDN5_MEGAT</name>
<comment type="caution">
    <text evidence="6">The sequence shown here is derived from an EMBL/GenBank/DDBJ whole genome shotgun (WGS) entry which is preliminary data.</text>
</comment>
<evidence type="ECO:0000259" key="5">
    <source>
        <dbReference type="PROSITE" id="PS50958"/>
    </source>
</evidence>
<dbReference type="PROSITE" id="PS50092">
    <property type="entry name" value="TSP1"/>
    <property type="match status" value="1"/>
</dbReference>
<evidence type="ECO:0000256" key="1">
    <source>
        <dbReference type="ARBA" id="ARBA00022729"/>
    </source>
</evidence>
<proteinExistence type="predicted"/>
<keyword evidence="7" id="KW-1185">Reference proteome</keyword>
<dbReference type="Gene3D" id="2.20.100.10">
    <property type="entry name" value="Thrombospondin type-1 (TSP1) repeat"/>
    <property type="match status" value="1"/>
</dbReference>
<dbReference type="PROSITE" id="PS50958">
    <property type="entry name" value="SMB_2"/>
    <property type="match status" value="1"/>
</dbReference>
<dbReference type="Pfam" id="PF25031">
    <property type="entry name" value="SBSPON_C"/>
    <property type="match status" value="1"/>
</dbReference>
<keyword evidence="3" id="KW-0325">Glycoprotein</keyword>
<feature type="domain" description="SMB" evidence="5">
    <location>
        <begin position="28"/>
        <end position="79"/>
    </location>
</feature>
<keyword evidence="2" id="KW-1015">Disulfide bond</keyword>
<dbReference type="EMBL" id="JAFDVH010000002">
    <property type="protein sequence ID" value="KAG7488576.1"/>
    <property type="molecule type" value="Genomic_DNA"/>
</dbReference>
<dbReference type="InterPro" id="IPR000884">
    <property type="entry name" value="TSP1_rpt"/>
</dbReference>
<evidence type="ECO:0000256" key="2">
    <source>
        <dbReference type="ARBA" id="ARBA00023157"/>
    </source>
</evidence>
<dbReference type="AlphaFoldDB" id="A0A9D3QDN5"/>
<feature type="signal peptide" evidence="4">
    <location>
        <begin position="1"/>
        <end position="26"/>
    </location>
</feature>
<dbReference type="InterPro" id="IPR044004">
    <property type="entry name" value="TSP1_spondin_dom"/>
</dbReference>
<accession>A0A9D3QDN5</accession>
<dbReference type="InterPro" id="IPR056801">
    <property type="entry name" value="SBSPON_C"/>
</dbReference>
<dbReference type="InterPro" id="IPR039942">
    <property type="entry name" value="SBSPO"/>
</dbReference>
<evidence type="ECO:0000256" key="4">
    <source>
        <dbReference type="SAM" id="SignalP"/>
    </source>
</evidence>
<keyword evidence="1 4" id="KW-0732">Signal</keyword>
<gene>
    <name evidence="6" type="ORF">MATL_G00035670</name>
</gene>
<dbReference type="OrthoDB" id="98591at2759"/>
<dbReference type="PROSITE" id="PS00524">
    <property type="entry name" value="SMB_1"/>
    <property type="match status" value="1"/>
</dbReference>
<dbReference type="PANTHER" id="PTHR20920:SF2">
    <property type="entry name" value="SOMATOMEDIN-B AND THROMBOSPONDIN TYPE-1 DOMAIN-CONTAINING PROTEIN"/>
    <property type="match status" value="1"/>
</dbReference>
<dbReference type="SUPFAM" id="SSF82895">
    <property type="entry name" value="TSP-1 type 1 repeat"/>
    <property type="match status" value="1"/>
</dbReference>
<reference evidence="6" key="1">
    <citation type="submission" date="2021-01" db="EMBL/GenBank/DDBJ databases">
        <authorList>
            <person name="Zahm M."/>
            <person name="Roques C."/>
            <person name="Cabau C."/>
            <person name="Klopp C."/>
            <person name="Donnadieu C."/>
            <person name="Jouanno E."/>
            <person name="Lampietro C."/>
            <person name="Louis A."/>
            <person name="Herpin A."/>
            <person name="Echchiki A."/>
            <person name="Berthelot C."/>
            <person name="Parey E."/>
            <person name="Roest-Crollius H."/>
            <person name="Braasch I."/>
            <person name="Postlethwait J."/>
            <person name="Bobe J."/>
            <person name="Montfort J."/>
            <person name="Bouchez O."/>
            <person name="Begum T."/>
            <person name="Mejri S."/>
            <person name="Adams A."/>
            <person name="Chen W.-J."/>
            <person name="Guiguen Y."/>
        </authorList>
    </citation>
    <scope>NUCLEOTIDE SEQUENCE</scope>
    <source>
        <strain evidence="6">YG-15Mar2019-1</strain>
        <tissue evidence="6">Brain</tissue>
    </source>
</reference>
<dbReference type="InterPro" id="IPR001212">
    <property type="entry name" value="Somatomedin_B_dom"/>
</dbReference>
<dbReference type="PANTHER" id="PTHR20920">
    <property type="entry name" value="RPE-SPONDIN"/>
    <property type="match status" value="1"/>
</dbReference>
<dbReference type="Pfam" id="PF19028">
    <property type="entry name" value="TSP1_spondin"/>
    <property type="match status" value="1"/>
</dbReference>
<organism evidence="6 7">
    <name type="scientific">Megalops atlanticus</name>
    <name type="common">Tarpon</name>
    <name type="synonym">Clupea gigantea</name>
    <dbReference type="NCBI Taxonomy" id="7932"/>
    <lineage>
        <taxon>Eukaryota</taxon>
        <taxon>Metazoa</taxon>
        <taxon>Chordata</taxon>
        <taxon>Craniata</taxon>
        <taxon>Vertebrata</taxon>
        <taxon>Euteleostomi</taxon>
        <taxon>Actinopterygii</taxon>
        <taxon>Neopterygii</taxon>
        <taxon>Teleostei</taxon>
        <taxon>Elopiformes</taxon>
        <taxon>Megalopidae</taxon>
        <taxon>Megalops</taxon>
    </lineage>
</organism>
<dbReference type="InterPro" id="IPR036383">
    <property type="entry name" value="TSP1_rpt_sf"/>
</dbReference>
<evidence type="ECO:0000313" key="6">
    <source>
        <dbReference type="EMBL" id="KAG7488576.1"/>
    </source>
</evidence>
<dbReference type="Proteomes" id="UP001046870">
    <property type="component" value="Chromosome 2"/>
</dbReference>
<protein>
    <recommendedName>
        <fullName evidence="5">SMB domain-containing protein</fullName>
    </recommendedName>
</protein>